<dbReference type="OrthoDB" id="5544992at2759"/>
<feature type="compositionally biased region" description="Low complexity" evidence="1">
    <location>
        <begin position="211"/>
        <end position="221"/>
    </location>
</feature>
<organism evidence="3 4">
    <name type="scientific">Kingdonia uniflora</name>
    <dbReference type="NCBI Taxonomy" id="39325"/>
    <lineage>
        <taxon>Eukaryota</taxon>
        <taxon>Viridiplantae</taxon>
        <taxon>Streptophyta</taxon>
        <taxon>Embryophyta</taxon>
        <taxon>Tracheophyta</taxon>
        <taxon>Spermatophyta</taxon>
        <taxon>Magnoliopsida</taxon>
        <taxon>Ranunculales</taxon>
        <taxon>Circaeasteraceae</taxon>
        <taxon>Kingdonia</taxon>
    </lineage>
</organism>
<dbReference type="Proteomes" id="UP000541444">
    <property type="component" value="Unassembled WGS sequence"/>
</dbReference>
<dbReference type="InterPro" id="IPR029472">
    <property type="entry name" value="Copia-like_N"/>
</dbReference>
<evidence type="ECO:0000256" key="1">
    <source>
        <dbReference type="SAM" id="MobiDB-lite"/>
    </source>
</evidence>
<evidence type="ECO:0000313" key="3">
    <source>
        <dbReference type="EMBL" id="KAF6162280.1"/>
    </source>
</evidence>
<feature type="domain" description="Retrotransposon Copia-like N-terminal" evidence="2">
    <location>
        <begin position="28"/>
        <end position="72"/>
    </location>
</feature>
<dbReference type="EMBL" id="JACGCM010001055">
    <property type="protein sequence ID" value="KAF6162280.1"/>
    <property type="molecule type" value="Genomic_DNA"/>
</dbReference>
<reference evidence="3 4" key="1">
    <citation type="journal article" date="2020" name="IScience">
        <title>Genome Sequencing of the Endangered Kingdonia uniflora (Circaeasteraceae, Ranunculales) Reveals Potential Mechanisms of Evolutionary Specialization.</title>
        <authorList>
            <person name="Sun Y."/>
            <person name="Deng T."/>
            <person name="Zhang A."/>
            <person name="Moore M.J."/>
            <person name="Landis J.B."/>
            <person name="Lin N."/>
            <person name="Zhang H."/>
            <person name="Zhang X."/>
            <person name="Huang J."/>
            <person name="Zhang X."/>
            <person name="Sun H."/>
            <person name="Wang H."/>
        </authorList>
    </citation>
    <scope>NUCLEOTIDE SEQUENCE [LARGE SCALE GENOMIC DNA]</scope>
    <source>
        <strain evidence="3">TB1705</strain>
        <tissue evidence="3">Leaf</tissue>
    </source>
</reference>
<protein>
    <recommendedName>
        <fullName evidence="2">Retrotransposon Copia-like N-terminal domain-containing protein</fullName>
    </recommendedName>
</protein>
<dbReference type="PANTHER" id="PTHR37610">
    <property type="entry name" value="CCHC-TYPE DOMAIN-CONTAINING PROTEIN"/>
    <property type="match status" value="1"/>
</dbReference>
<proteinExistence type="predicted"/>
<sequence>MAISDESSSTVSSIRTSEDVQSFNFVHDNLNMKITSQLLDGLNHVRWAQSAKLFVGGRRKIEFLLGTEKEPAESDLKYAKWLSDDSIVRTWLINSMQPTISAGYLFTNNVHLIWESLCKVYSQRKNNGRIFQLSNEIENFKQGISPDFEYARVHLLDKTPFPTLEEAHAYCLSDQSRRSPMPPISGIPSETSAMAVRYAYLVPLLVHSQTSQTSSPSLSPLPVASGNSRLPRKKCDYCG</sequence>
<name>A0A7J7N5J4_9MAGN</name>
<comment type="caution">
    <text evidence="3">The sequence shown here is derived from an EMBL/GenBank/DDBJ whole genome shotgun (WGS) entry which is preliminary data.</text>
</comment>
<evidence type="ECO:0000313" key="4">
    <source>
        <dbReference type="Proteomes" id="UP000541444"/>
    </source>
</evidence>
<feature type="region of interest" description="Disordered" evidence="1">
    <location>
        <begin position="211"/>
        <end position="239"/>
    </location>
</feature>
<dbReference type="PANTHER" id="PTHR37610:SF75">
    <property type="entry name" value="RETROTRANSPOSON COPIA-LIKE N-TERMINAL DOMAIN-CONTAINING PROTEIN"/>
    <property type="match status" value="1"/>
</dbReference>
<dbReference type="AlphaFoldDB" id="A0A7J7N5J4"/>
<accession>A0A7J7N5J4</accession>
<evidence type="ECO:0000259" key="2">
    <source>
        <dbReference type="Pfam" id="PF14244"/>
    </source>
</evidence>
<gene>
    <name evidence="3" type="ORF">GIB67_008409</name>
</gene>
<dbReference type="Pfam" id="PF14244">
    <property type="entry name" value="Retrotran_gag_3"/>
    <property type="match status" value="1"/>
</dbReference>
<keyword evidence="4" id="KW-1185">Reference proteome</keyword>